<dbReference type="Proteomes" id="UP000094291">
    <property type="component" value="Unassembled WGS sequence"/>
</dbReference>
<keyword evidence="2 9" id="KW-1003">Cell membrane</keyword>
<feature type="transmembrane region" description="Helical" evidence="9">
    <location>
        <begin position="130"/>
        <end position="152"/>
    </location>
</feature>
<feature type="active site" evidence="9">
    <location>
        <position position="120"/>
    </location>
</feature>
<gene>
    <name evidence="9" type="primary">lspA</name>
    <name evidence="12" type="ORF">BFW38_14395</name>
</gene>
<dbReference type="GO" id="GO:0006508">
    <property type="term" value="P:proteolysis"/>
    <property type="evidence" value="ECO:0007669"/>
    <property type="project" value="UniProtKB-KW"/>
</dbReference>
<feature type="transmembrane region" description="Helical" evidence="9">
    <location>
        <begin position="67"/>
        <end position="85"/>
    </location>
</feature>
<dbReference type="GO" id="GO:0004190">
    <property type="term" value="F:aspartic-type endopeptidase activity"/>
    <property type="evidence" value="ECO:0007669"/>
    <property type="project" value="UniProtKB-UniRule"/>
</dbReference>
<dbReference type="GO" id="GO:0005886">
    <property type="term" value="C:plasma membrane"/>
    <property type="evidence" value="ECO:0007669"/>
    <property type="project" value="UniProtKB-SubCell"/>
</dbReference>
<dbReference type="PANTHER" id="PTHR33695">
    <property type="entry name" value="LIPOPROTEIN SIGNAL PEPTIDASE"/>
    <property type="match status" value="1"/>
</dbReference>
<dbReference type="PRINTS" id="PR00781">
    <property type="entry name" value="LIPOSIGPTASE"/>
</dbReference>
<evidence type="ECO:0000256" key="3">
    <source>
        <dbReference type="ARBA" id="ARBA00022670"/>
    </source>
</evidence>
<evidence type="ECO:0000256" key="5">
    <source>
        <dbReference type="ARBA" id="ARBA00022750"/>
    </source>
</evidence>
<keyword evidence="5 9" id="KW-0064">Aspartyl protease</keyword>
<name>A0A1E2VER0_9GAMM</name>
<dbReference type="UniPathway" id="UPA00665"/>
<dbReference type="AlphaFoldDB" id="A0A1E2VER0"/>
<evidence type="ECO:0000256" key="1">
    <source>
        <dbReference type="ARBA" id="ARBA00006139"/>
    </source>
</evidence>
<keyword evidence="4 9" id="KW-0812">Transmembrane</keyword>
<proteinExistence type="inferred from homology"/>
<reference evidence="12 13" key="1">
    <citation type="submission" date="2016-08" db="EMBL/GenBank/DDBJ databases">
        <authorList>
            <person name="Seilhamer J.J."/>
        </authorList>
    </citation>
    <scope>NUCLEOTIDE SEQUENCE [LARGE SCALE GENOMIC DNA]</scope>
    <source>
        <strain evidence="12 13">PH27A</strain>
    </source>
</reference>
<feature type="active site" evidence="9">
    <location>
        <position position="138"/>
    </location>
</feature>
<comment type="catalytic activity">
    <reaction evidence="9">
        <text>Release of signal peptides from bacterial membrane prolipoproteins. Hydrolyzes -Xaa-Yaa-Zaa-|-(S,diacylglyceryl)Cys-, in which Xaa is hydrophobic (preferably Leu), and Yaa (Ala or Ser) and Zaa (Gly or Ala) have small, neutral side chains.</text>
        <dbReference type="EC" id="3.4.23.36"/>
    </reaction>
</comment>
<sequence length="185" mass="20885">MQRHPQWRWLWLAVLVVVFDLASKAWVSSVFQYGERWDVLPVFQLTLLHNTGAAFSFLADHDGWQRWLFALIGVVAVVGILIWLGRLKRHETILALGLTLILGGAIGNLHDRLMLGYVVDFLAFHWQYRYFPAFNLADSAITLGAILIGWDLMFGGQNVRHKTAEAKSSPTSSQSTSPTRKSGHK</sequence>
<comment type="pathway">
    <text evidence="9">Protein modification; lipoprotein biosynthesis (signal peptide cleavage).</text>
</comment>
<organism evidence="12 13">
    <name type="scientific">Terasakiispira papahanaumokuakeensis</name>
    <dbReference type="NCBI Taxonomy" id="197479"/>
    <lineage>
        <taxon>Bacteria</taxon>
        <taxon>Pseudomonadati</taxon>
        <taxon>Pseudomonadota</taxon>
        <taxon>Gammaproteobacteria</taxon>
        <taxon>Oceanospirillales</taxon>
        <taxon>Terasakiispira</taxon>
    </lineage>
</organism>
<evidence type="ECO:0000256" key="4">
    <source>
        <dbReference type="ARBA" id="ARBA00022692"/>
    </source>
</evidence>
<evidence type="ECO:0000256" key="10">
    <source>
        <dbReference type="RuleBase" id="RU004181"/>
    </source>
</evidence>
<dbReference type="NCBIfam" id="TIGR00077">
    <property type="entry name" value="lspA"/>
    <property type="match status" value="1"/>
</dbReference>
<keyword evidence="3 9" id="KW-0645">Protease</keyword>
<protein>
    <recommendedName>
        <fullName evidence="9">Lipoprotein signal peptidase</fullName>
        <ecNumber evidence="9">3.4.23.36</ecNumber>
    </recommendedName>
    <alternativeName>
        <fullName evidence="9">Prolipoprotein signal peptidase</fullName>
    </alternativeName>
    <alternativeName>
        <fullName evidence="9">Signal peptidase II</fullName>
        <shortName evidence="9">SPase II</shortName>
    </alternativeName>
</protein>
<evidence type="ECO:0000256" key="9">
    <source>
        <dbReference type="HAMAP-Rule" id="MF_00161"/>
    </source>
</evidence>
<feature type="region of interest" description="Disordered" evidence="11">
    <location>
        <begin position="163"/>
        <end position="185"/>
    </location>
</feature>
<keyword evidence="13" id="KW-1185">Reference proteome</keyword>
<evidence type="ECO:0000256" key="6">
    <source>
        <dbReference type="ARBA" id="ARBA00022801"/>
    </source>
</evidence>
<comment type="caution">
    <text evidence="9">Lacks conserved residue(s) required for the propagation of feature annotation.</text>
</comment>
<dbReference type="EC" id="3.4.23.36" evidence="9"/>
<comment type="function">
    <text evidence="9">This protein specifically catalyzes the removal of signal peptides from prolipoproteins.</text>
</comment>
<keyword evidence="6 9" id="KW-0378">Hydrolase</keyword>
<comment type="similarity">
    <text evidence="1 9 10">Belongs to the peptidase A8 family.</text>
</comment>
<evidence type="ECO:0000313" key="13">
    <source>
        <dbReference type="Proteomes" id="UP000094291"/>
    </source>
</evidence>
<keyword evidence="8 9" id="KW-0472">Membrane</keyword>
<feature type="transmembrane region" description="Helical" evidence="9">
    <location>
        <begin position="92"/>
        <end position="110"/>
    </location>
</feature>
<comment type="subcellular location">
    <subcellularLocation>
        <location evidence="9">Cell membrane</location>
        <topology evidence="9">Multi-pass membrane protein</topology>
    </subcellularLocation>
</comment>
<evidence type="ECO:0000256" key="11">
    <source>
        <dbReference type="SAM" id="MobiDB-lite"/>
    </source>
</evidence>
<dbReference type="Pfam" id="PF01252">
    <property type="entry name" value="Peptidase_A8"/>
    <property type="match status" value="1"/>
</dbReference>
<evidence type="ECO:0000256" key="8">
    <source>
        <dbReference type="ARBA" id="ARBA00023136"/>
    </source>
</evidence>
<dbReference type="HAMAP" id="MF_00161">
    <property type="entry name" value="LspA"/>
    <property type="match status" value="1"/>
</dbReference>
<dbReference type="InterPro" id="IPR001872">
    <property type="entry name" value="Peptidase_A8"/>
</dbReference>
<dbReference type="PANTHER" id="PTHR33695:SF1">
    <property type="entry name" value="LIPOPROTEIN SIGNAL PEPTIDASE"/>
    <property type="match status" value="1"/>
</dbReference>
<accession>A0A1E2VER0</accession>
<dbReference type="STRING" id="197479.BFW38_14395"/>
<evidence type="ECO:0000256" key="7">
    <source>
        <dbReference type="ARBA" id="ARBA00022989"/>
    </source>
</evidence>
<keyword evidence="7 9" id="KW-1133">Transmembrane helix</keyword>
<evidence type="ECO:0000313" key="12">
    <source>
        <dbReference type="EMBL" id="ODC05489.1"/>
    </source>
</evidence>
<feature type="compositionally biased region" description="Low complexity" evidence="11">
    <location>
        <begin position="168"/>
        <end position="179"/>
    </location>
</feature>
<comment type="caution">
    <text evidence="12">The sequence shown here is derived from an EMBL/GenBank/DDBJ whole genome shotgun (WGS) entry which is preliminary data.</text>
</comment>
<dbReference type="EMBL" id="MDTQ01000001">
    <property type="protein sequence ID" value="ODC05489.1"/>
    <property type="molecule type" value="Genomic_DNA"/>
</dbReference>
<evidence type="ECO:0000256" key="2">
    <source>
        <dbReference type="ARBA" id="ARBA00022475"/>
    </source>
</evidence>